<keyword evidence="10 12" id="KW-0704">Schiff base</keyword>
<evidence type="ECO:0000256" key="11">
    <source>
        <dbReference type="ARBA" id="ARBA00047836"/>
    </source>
</evidence>
<evidence type="ECO:0000256" key="8">
    <source>
        <dbReference type="ARBA" id="ARBA00023154"/>
    </source>
</evidence>
<dbReference type="GO" id="GO:0019877">
    <property type="term" value="P:diaminopimelate biosynthetic process"/>
    <property type="evidence" value="ECO:0007669"/>
    <property type="project" value="UniProtKB-UniRule"/>
</dbReference>
<keyword evidence="8 12" id="KW-0457">Lysine biosynthesis</keyword>
<evidence type="ECO:0000256" key="2">
    <source>
        <dbReference type="ARBA" id="ARBA00005120"/>
    </source>
</evidence>
<dbReference type="InterPro" id="IPR002220">
    <property type="entry name" value="DapA-like"/>
</dbReference>
<gene>
    <name evidence="12 16" type="primary">dapA</name>
    <name evidence="16" type="ORF">Dform_01188</name>
</gene>
<evidence type="ECO:0000256" key="13">
    <source>
        <dbReference type="PIRNR" id="PIRNR001365"/>
    </source>
</evidence>
<dbReference type="KEGG" id="dfo:Dform_01188"/>
<protein>
    <recommendedName>
        <fullName evidence="4 12">4-hydroxy-tetrahydrodipicolinate synthase</fullName>
        <shortName evidence="12">HTPA synthase</shortName>
        <ecNumber evidence="4 12">4.3.3.7</ecNumber>
    </recommendedName>
</protein>
<evidence type="ECO:0000256" key="14">
    <source>
        <dbReference type="PIRSR" id="PIRSR001365-1"/>
    </source>
</evidence>
<comment type="caution">
    <text evidence="12">Was originally thought to be a dihydrodipicolinate synthase (DHDPS), catalyzing the condensation of (S)-aspartate-beta-semialdehyde [(S)-ASA] and pyruvate to dihydrodipicolinate (DHDP). However, it was shown in E.coli that the product of the enzymatic reaction is not dihydrodipicolinate but in fact (4S)-4-hydroxy-2,3,4,5-tetrahydro-(2S)-dipicolinic acid (HTPA), and that the consecutive dehydration reaction leading to DHDP is not spontaneous but catalyzed by DapB.</text>
</comment>
<dbReference type="SUPFAM" id="SSF51569">
    <property type="entry name" value="Aldolase"/>
    <property type="match status" value="1"/>
</dbReference>
<dbReference type="GO" id="GO:0009089">
    <property type="term" value="P:lysine biosynthetic process via diaminopimelate"/>
    <property type="evidence" value="ECO:0007669"/>
    <property type="project" value="UniProtKB-UniRule"/>
</dbReference>
<evidence type="ECO:0000256" key="10">
    <source>
        <dbReference type="ARBA" id="ARBA00023270"/>
    </source>
</evidence>
<keyword evidence="6 12" id="KW-0028">Amino-acid biosynthesis</keyword>
<dbReference type="STRING" id="1839801.Dform_01188"/>
<dbReference type="Gene3D" id="3.20.20.70">
    <property type="entry name" value="Aldolase class I"/>
    <property type="match status" value="1"/>
</dbReference>
<evidence type="ECO:0000256" key="4">
    <source>
        <dbReference type="ARBA" id="ARBA00012086"/>
    </source>
</evidence>
<evidence type="ECO:0000256" key="3">
    <source>
        <dbReference type="ARBA" id="ARBA00007592"/>
    </source>
</evidence>
<evidence type="ECO:0000256" key="1">
    <source>
        <dbReference type="ARBA" id="ARBA00003294"/>
    </source>
</evidence>
<feature type="binding site" evidence="12 15">
    <location>
        <position position="47"/>
    </location>
    <ligand>
        <name>pyruvate</name>
        <dbReference type="ChEBI" id="CHEBI:15361"/>
    </ligand>
</feature>
<dbReference type="HAMAP" id="MF_00418">
    <property type="entry name" value="DapA"/>
    <property type="match status" value="1"/>
</dbReference>
<evidence type="ECO:0000256" key="12">
    <source>
        <dbReference type="HAMAP-Rule" id="MF_00418"/>
    </source>
</evidence>
<sequence length="300" mass="32316">MKELGRLITAMVTPFKEDGSIDFIQTRKLAKALVASGSDGIVVAGTTGESPTVTWEEEHALFMAVREAVGENAKVIAGTGSNSTAEAIENTIKAEKLGVDAALLVVPYYNKPTQEGLYRHFKAVADSTTLPIILYNVPSRTITSMSAETTIRLSKIQNIVGTKEASGNLGEIARIIDGTQSDRPDFTVWSGNDSDTLPMMAIGAHGVISVASHLVGLQIKRMMESFVAGNLAEAAALHRHLTPIFNNLFVVANPIPIKYALNYIGFKVGQPRLPLTDPDERTAAFIRDTLKGYHIDLPLA</sequence>
<comment type="similarity">
    <text evidence="3 12 13">Belongs to the DapA family.</text>
</comment>
<dbReference type="GO" id="GO:0008840">
    <property type="term" value="F:4-hydroxy-tetrahydrodipicolinate synthase activity"/>
    <property type="evidence" value="ECO:0007669"/>
    <property type="project" value="UniProtKB-UniRule"/>
</dbReference>
<dbReference type="PROSITE" id="PS00665">
    <property type="entry name" value="DHDPS_1"/>
    <property type="match status" value="1"/>
</dbReference>
<evidence type="ECO:0000313" key="17">
    <source>
        <dbReference type="Proteomes" id="UP000185934"/>
    </source>
</evidence>
<dbReference type="CDD" id="cd00950">
    <property type="entry name" value="DHDPS"/>
    <property type="match status" value="1"/>
</dbReference>
<dbReference type="PRINTS" id="PR00146">
    <property type="entry name" value="DHPICSNTHASE"/>
</dbReference>
<evidence type="ECO:0000256" key="6">
    <source>
        <dbReference type="ARBA" id="ARBA00022605"/>
    </source>
</evidence>
<comment type="function">
    <text evidence="1 12">Catalyzes the condensation of (S)-aspartate-beta-semialdehyde [(S)-ASA] and pyruvate to 4-hydroxy-tetrahydrodipicolinate (HTPA).</text>
</comment>
<evidence type="ECO:0000256" key="15">
    <source>
        <dbReference type="PIRSR" id="PIRSR001365-2"/>
    </source>
</evidence>
<keyword evidence="7 12" id="KW-0220">Diaminopimelate biosynthesis</keyword>
<dbReference type="SMART" id="SM01130">
    <property type="entry name" value="DHDPS"/>
    <property type="match status" value="1"/>
</dbReference>
<evidence type="ECO:0000256" key="7">
    <source>
        <dbReference type="ARBA" id="ARBA00022915"/>
    </source>
</evidence>
<feature type="binding site" evidence="12 15">
    <location>
        <position position="208"/>
    </location>
    <ligand>
        <name>pyruvate</name>
        <dbReference type="ChEBI" id="CHEBI:15361"/>
    </ligand>
</feature>
<evidence type="ECO:0000256" key="5">
    <source>
        <dbReference type="ARBA" id="ARBA00022490"/>
    </source>
</evidence>
<feature type="active site" description="Schiff-base intermediate with substrate" evidence="12 14">
    <location>
        <position position="163"/>
    </location>
</feature>
<dbReference type="RefSeq" id="WP_076004192.1">
    <property type="nucleotide sequence ID" value="NZ_CP018258.1"/>
</dbReference>
<dbReference type="InterPro" id="IPR020624">
    <property type="entry name" value="Schiff_base-form_aldolases_CS"/>
</dbReference>
<keyword evidence="17" id="KW-1185">Reference proteome</keyword>
<organism evidence="16 17">
    <name type="scientific">Dehalogenimonas formicexedens</name>
    <dbReference type="NCBI Taxonomy" id="1839801"/>
    <lineage>
        <taxon>Bacteria</taxon>
        <taxon>Bacillati</taxon>
        <taxon>Chloroflexota</taxon>
        <taxon>Dehalococcoidia</taxon>
        <taxon>Dehalococcoidales</taxon>
        <taxon>Dehalococcoidaceae</taxon>
        <taxon>Dehalogenimonas</taxon>
    </lineage>
</organism>
<dbReference type="PANTHER" id="PTHR12128">
    <property type="entry name" value="DIHYDRODIPICOLINATE SYNTHASE"/>
    <property type="match status" value="1"/>
</dbReference>
<dbReference type="PIRSF" id="PIRSF001365">
    <property type="entry name" value="DHDPS"/>
    <property type="match status" value="1"/>
</dbReference>
<evidence type="ECO:0000313" key="16">
    <source>
        <dbReference type="EMBL" id="APV44520.1"/>
    </source>
</evidence>
<dbReference type="InterPro" id="IPR005263">
    <property type="entry name" value="DapA"/>
</dbReference>
<comment type="catalytic activity">
    <reaction evidence="11 12">
        <text>L-aspartate 4-semialdehyde + pyruvate = (2S,4S)-4-hydroxy-2,3,4,5-tetrahydrodipicolinate + H2O + H(+)</text>
        <dbReference type="Rhea" id="RHEA:34171"/>
        <dbReference type="ChEBI" id="CHEBI:15361"/>
        <dbReference type="ChEBI" id="CHEBI:15377"/>
        <dbReference type="ChEBI" id="CHEBI:15378"/>
        <dbReference type="ChEBI" id="CHEBI:67139"/>
        <dbReference type="ChEBI" id="CHEBI:537519"/>
        <dbReference type="EC" id="4.3.3.7"/>
    </reaction>
</comment>
<dbReference type="NCBIfam" id="TIGR00674">
    <property type="entry name" value="dapA"/>
    <property type="match status" value="1"/>
</dbReference>
<dbReference type="Proteomes" id="UP000185934">
    <property type="component" value="Chromosome"/>
</dbReference>
<name>A0A1P8F7U2_9CHLR</name>
<proteinExistence type="inferred from homology"/>
<comment type="subunit">
    <text evidence="12">Homotetramer; dimer of dimers.</text>
</comment>
<comment type="pathway">
    <text evidence="2 12">Amino-acid biosynthesis; L-lysine biosynthesis via DAP pathway; (S)-tetrahydrodipicolinate from L-aspartate: step 3/4.</text>
</comment>
<dbReference type="InterPro" id="IPR013785">
    <property type="entry name" value="Aldolase_TIM"/>
</dbReference>
<dbReference type="GO" id="GO:0005829">
    <property type="term" value="C:cytosol"/>
    <property type="evidence" value="ECO:0007669"/>
    <property type="project" value="TreeGrafter"/>
</dbReference>
<dbReference type="UniPathway" id="UPA00034">
    <property type="reaction ID" value="UER00017"/>
</dbReference>
<keyword evidence="9 12" id="KW-0456">Lyase</keyword>
<dbReference type="AlphaFoldDB" id="A0A1P8F7U2"/>
<accession>A0A1P8F7U2</accession>
<dbReference type="OrthoDB" id="9782828at2"/>
<dbReference type="Pfam" id="PF00701">
    <property type="entry name" value="DHDPS"/>
    <property type="match status" value="1"/>
</dbReference>
<dbReference type="EC" id="4.3.3.7" evidence="4 12"/>
<feature type="site" description="Part of a proton relay during catalysis" evidence="12">
    <location>
        <position position="109"/>
    </location>
</feature>
<dbReference type="PANTHER" id="PTHR12128:SF66">
    <property type="entry name" value="4-HYDROXY-2-OXOGLUTARATE ALDOLASE, MITOCHONDRIAL"/>
    <property type="match status" value="1"/>
</dbReference>
<comment type="subcellular location">
    <subcellularLocation>
        <location evidence="12">Cytoplasm</location>
    </subcellularLocation>
</comment>
<evidence type="ECO:0000256" key="9">
    <source>
        <dbReference type="ARBA" id="ARBA00023239"/>
    </source>
</evidence>
<dbReference type="EMBL" id="CP018258">
    <property type="protein sequence ID" value="APV44520.1"/>
    <property type="molecule type" value="Genomic_DNA"/>
</dbReference>
<keyword evidence="5 12" id="KW-0963">Cytoplasm</keyword>
<feature type="site" description="Part of a proton relay during catalysis" evidence="12">
    <location>
        <position position="46"/>
    </location>
</feature>
<reference evidence="17" key="1">
    <citation type="submission" date="2016-11" db="EMBL/GenBank/DDBJ databases">
        <title>Dehalogenimonas formicexedens sp. nov., a chlorinated alkane respiring bacterium isolated from contaminated groundwater.</title>
        <authorList>
            <person name="Key T.A."/>
            <person name="Bowman K.S."/>
            <person name="Lee I."/>
            <person name="Chun J."/>
            <person name="Albuquerque L."/>
            <person name="da Costa M.S."/>
            <person name="Rainey F.A."/>
            <person name="Moe W.M."/>
        </authorList>
    </citation>
    <scope>NUCLEOTIDE SEQUENCE [LARGE SCALE GENOMIC DNA]</scope>
    <source>
        <strain evidence="17">NSZ-14</strain>
    </source>
</reference>
<feature type="active site" description="Proton donor/acceptor" evidence="12 14">
    <location>
        <position position="135"/>
    </location>
</feature>